<dbReference type="PROSITE" id="PS50043">
    <property type="entry name" value="HTH_LUXR_2"/>
    <property type="match status" value="1"/>
</dbReference>
<dbReference type="Proteomes" id="UP000643405">
    <property type="component" value="Unassembled WGS sequence"/>
</dbReference>
<dbReference type="PANTHER" id="PTHR45566:SF1">
    <property type="entry name" value="HTH-TYPE TRANSCRIPTIONAL REGULATOR YHJB-RELATED"/>
    <property type="match status" value="1"/>
</dbReference>
<dbReference type="PANTHER" id="PTHR45566">
    <property type="entry name" value="HTH-TYPE TRANSCRIPTIONAL REGULATOR YHJB-RELATED"/>
    <property type="match status" value="1"/>
</dbReference>
<dbReference type="CDD" id="cd06170">
    <property type="entry name" value="LuxR_C_like"/>
    <property type="match status" value="1"/>
</dbReference>
<sequence>MNLSLESNVKTLPVQLMSVSEEGPSLDISLAENFSKSSRLVVVIDSRALDRECFAECVAAQKPGMEIMPLGSIGELRMKKDILSTVSAVLLNVGGRRITDAAVAQEISGIVAELSPVPVILLADNDEIQQILRALECGARGFIPSSVGIQVCIEAIKLALVGGIFVPAGSVMAMRQMIESGGEVASPMSSMFTLRQAEVVEALRRGKANKIIAYELNLRESTVKVHIRNIMKKLKATNRTEVAFKINDLFPGEMHGSSGYKGRHG</sequence>
<dbReference type="Gene3D" id="3.40.50.2300">
    <property type="match status" value="1"/>
</dbReference>
<comment type="caution">
    <text evidence="2">The sequence shown here is derived from an EMBL/GenBank/DDBJ whole genome shotgun (WGS) entry which is preliminary data.</text>
</comment>
<accession>A0A8J6U568</accession>
<name>A0A8J6U568_9HYPH</name>
<dbReference type="PRINTS" id="PR00038">
    <property type="entry name" value="HTHLUXR"/>
</dbReference>
<dbReference type="PROSITE" id="PS00622">
    <property type="entry name" value="HTH_LUXR_1"/>
    <property type="match status" value="1"/>
</dbReference>
<dbReference type="InterPro" id="IPR051015">
    <property type="entry name" value="EvgA-like"/>
</dbReference>
<dbReference type="SUPFAM" id="SSF46894">
    <property type="entry name" value="C-terminal effector domain of the bipartite response regulators"/>
    <property type="match status" value="1"/>
</dbReference>
<dbReference type="SMART" id="SM00421">
    <property type="entry name" value="HTH_LUXR"/>
    <property type="match status" value="1"/>
</dbReference>
<dbReference type="GO" id="GO:0006355">
    <property type="term" value="P:regulation of DNA-templated transcription"/>
    <property type="evidence" value="ECO:0007669"/>
    <property type="project" value="InterPro"/>
</dbReference>
<dbReference type="AlphaFoldDB" id="A0A8J6U568"/>
<evidence type="ECO:0000313" key="2">
    <source>
        <dbReference type="EMBL" id="MBD0415675.1"/>
    </source>
</evidence>
<organism evidence="2 3">
    <name type="scientific">Oryzicola mucosus</name>
    <dbReference type="NCBI Taxonomy" id="2767425"/>
    <lineage>
        <taxon>Bacteria</taxon>
        <taxon>Pseudomonadati</taxon>
        <taxon>Pseudomonadota</taxon>
        <taxon>Alphaproteobacteria</taxon>
        <taxon>Hyphomicrobiales</taxon>
        <taxon>Phyllobacteriaceae</taxon>
        <taxon>Oryzicola</taxon>
    </lineage>
</organism>
<dbReference type="GO" id="GO:0003677">
    <property type="term" value="F:DNA binding"/>
    <property type="evidence" value="ECO:0007669"/>
    <property type="project" value="InterPro"/>
</dbReference>
<dbReference type="Pfam" id="PF00196">
    <property type="entry name" value="GerE"/>
    <property type="match status" value="1"/>
</dbReference>
<dbReference type="EMBL" id="JACVVX010000004">
    <property type="protein sequence ID" value="MBD0415675.1"/>
    <property type="molecule type" value="Genomic_DNA"/>
</dbReference>
<keyword evidence="3" id="KW-1185">Reference proteome</keyword>
<gene>
    <name evidence="2" type="ORF">ICI42_13505</name>
</gene>
<dbReference type="SUPFAM" id="SSF52172">
    <property type="entry name" value="CheY-like"/>
    <property type="match status" value="1"/>
</dbReference>
<dbReference type="InterPro" id="IPR011006">
    <property type="entry name" value="CheY-like_superfamily"/>
</dbReference>
<evidence type="ECO:0000259" key="1">
    <source>
        <dbReference type="PROSITE" id="PS50043"/>
    </source>
</evidence>
<dbReference type="InterPro" id="IPR016032">
    <property type="entry name" value="Sig_transdc_resp-reg_C-effctor"/>
</dbReference>
<dbReference type="RefSeq" id="WP_188165122.1">
    <property type="nucleotide sequence ID" value="NZ_JACVVX010000004.1"/>
</dbReference>
<feature type="domain" description="HTH luxR-type" evidence="1">
    <location>
        <begin position="185"/>
        <end position="250"/>
    </location>
</feature>
<protein>
    <submittedName>
        <fullName evidence="2">Response regulator transcription factor</fullName>
    </submittedName>
</protein>
<proteinExistence type="predicted"/>
<reference evidence="2" key="1">
    <citation type="submission" date="2020-09" db="EMBL/GenBank/DDBJ databases">
        <title>Genome seq and assembly of Tianweitania sp.</title>
        <authorList>
            <person name="Chhetri G."/>
        </authorList>
    </citation>
    <scope>NUCLEOTIDE SEQUENCE</scope>
    <source>
        <strain evidence="2">Rool2</strain>
    </source>
</reference>
<dbReference type="InterPro" id="IPR000792">
    <property type="entry name" value="Tscrpt_reg_LuxR_C"/>
</dbReference>
<evidence type="ECO:0000313" key="3">
    <source>
        <dbReference type="Proteomes" id="UP000643405"/>
    </source>
</evidence>